<dbReference type="Proteomes" id="UP000829196">
    <property type="component" value="Unassembled WGS sequence"/>
</dbReference>
<proteinExistence type="inferred from homology"/>
<evidence type="ECO:0000313" key="8">
    <source>
        <dbReference type="Proteomes" id="UP000829196"/>
    </source>
</evidence>
<evidence type="ECO:0000256" key="1">
    <source>
        <dbReference type="ARBA" id="ARBA00001961"/>
    </source>
</evidence>
<comment type="caution">
    <text evidence="7">The sequence shown here is derived from an EMBL/GenBank/DDBJ whole genome shotgun (WGS) entry which is preliminary data.</text>
</comment>
<keyword evidence="8" id="KW-1185">Reference proteome</keyword>
<keyword evidence="3 5" id="KW-0560">Oxidoreductase</keyword>
<evidence type="ECO:0000256" key="5">
    <source>
        <dbReference type="RuleBase" id="RU003682"/>
    </source>
</evidence>
<comment type="similarity">
    <text evidence="5">Belongs to the iron/ascorbate-dependent oxidoreductase family.</text>
</comment>
<dbReference type="Pfam" id="PF03171">
    <property type="entry name" value="2OG-FeII_Oxy"/>
    <property type="match status" value="1"/>
</dbReference>
<accession>A0A8T3AC74</accession>
<evidence type="ECO:0000313" key="7">
    <source>
        <dbReference type="EMBL" id="KAI0493719.1"/>
    </source>
</evidence>
<reference evidence="7" key="1">
    <citation type="journal article" date="2022" name="Front. Genet.">
        <title>Chromosome-Scale Assembly of the Dendrobium nobile Genome Provides Insights Into the Molecular Mechanism of the Biosynthesis of the Medicinal Active Ingredient of Dendrobium.</title>
        <authorList>
            <person name="Xu Q."/>
            <person name="Niu S.-C."/>
            <person name="Li K.-L."/>
            <person name="Zheng P.-J."/>
            <person name="Zhang X.-J."/>
            <person name="Jia Y."/>
            <person name="Liu Y."/>
            <person name="Niu Y.-X."/>
            <person name="Yu L.-H."/>
            <person name="Chen D.-F."/>
            <person name="Zhang G.-Q."/>
        </authorList>
    </citation>
    <scope>NUCLEOTIDE SEQUENCE</scope>
    <source>
        <tissue evidence="7">Leaf</tissue>
    </source>
</reference>
<dbReference type="SMR" id="A0A8T3AC74"/>
<dbReference type="InterPro" id="IPR026992">
    <property type="entry name" value="DIOX_N"/>
</dbReference>
<dbReference type="InterPro" id="IPR005123">
    <property type="entry name" value="Oxoglu/Fe-dep_dioxygenase_dom"/>
</dbReference>
<comment type="cofactor">
    <cofactor evidence="1">
        <name>L-ascorbate</name>
        <dbReference type="ChEBI" id="CHEBI:38290"/>
    </cofactor>
</comment>
<dbReference type="InterPro" id="IPR027443">
    <property type="entry name" value="IPNS-like_sf"/>
</dbReference>
<dbReference type="PROSITE" id="PS51471">
    <property type="entry name" value="FE2OG_OXY"/>
    <property type="match status" value="1"/>
</dbReference>
<protein>
    <recommendedName>
        <fullName evidence="6">Fe2OG dioxygenase domain-containing protein</fullName>
    </recommendedName>
</protein>
<sequence length="333" mass="38072">MQDSHMTPLQLPLLDVSQPLHPSVLSALNSACRDWGFFHITNHGISKELYNKIYILCKEVFNQPLDIKLKLGPSASINTYTPHFIASPFFESLRVSGPDFYNSAKKSSNVLFQRANSEFCEVLQEYGNKMIDLSKKIISILLNCLEDGFEKKYHESEFIRCHGYLRINNYSAPGNFDTGEIEGLGKHTDMSCITILYQDEIGGLQVRSKRGEWVNLTPNEGTLVVNIGDLLQAWSNGRLRSSEHRVVLKHCVNRFSMAFFWCFEDEKVIKAPEDLVGEENSRMYPPFICQDYVKFRENSERGRFDIVGYTVDDFTLKSTSISKDFNSKRSASI</sequence>
<dbReference type="InterPro" id="IPR044861">
    <property type="entry name" value="IPNS-like_FE2OG_OXY"/>
</dbReference>
<gene>
    <name evidence="7" type="ORF">KFK09_023843</name>
</gene>
<dbReference type="Gene3D" id="2.60.120.330">
    <property type="entry name" value="B-lactam Antibiotic, Isopenicillin N Synthase, Chain"/>
    <property type="match status" value="1"/>
</dbReference>
<dbReference type="Pfam" id="PF14226">
    <property type="entry name" value="DIOX_N"/>
    <property type="match status" value="1"/>
</dbReference>
<dbReference type="EMBL" id="JAGYWB010000017">
    <property type="protein sequence ID" value="KAI0493719.1"/>
    <property type="molecule type" value="Genomic_DNA"/>
</dbReference>
<dbReference type="OrthoDB" id="288590at2759"/>
<dbReference type="GO" id="GO:0046872">
    <property type="term" value="F:metal ion binding"/>
    <property type="evidence" value="ECO:0007669"/>
    <property type="project" value="UniProtKB-KW"/>
</dbReference>
<keyword evidence="2 5" id="KW-0479">Metal-binding</keyword>
<dbReference type="SUPFAM" id="SSF51197">
    <property type="entry name" value="Clavaminate synthase-like"/>
    <property type="match status" value="1"/>
</dbReference>
<evidence type="ECO:0000256" key="2">
    <source>
        <dbReference type="ARBA" id="ARBA00022723"/>
    </source>
</evidence>
<dbReference type="GO" id="GO:0016491">
    <property type="term" value="F:oxidoreductase activity"/>
    <property type="evidence" value="ECO:0007669"/>
    <property type="project" value="UniProtKB-KW"/>
</dbReference>
<dbReference type="AlphaFoldDB" id="A0A8T3AC74"/>
<organism evidence="7 8">
    <name type="scientific">Dendrobium nobile</name>
    <name type="common">Orchid</name>
    <dbReference type="NCBI Taxonomy" id="94219"/>
    <lineage>
        <taxon>Eukaryota</taxon>
        <taxon>Viridiplantae</taxon>
        <taxon>Streptophyta</taxon>
        <taxon>Embryophyta</taxon>
        <taxon>Tracheophyta</taxon>
        <taxon>Spermatophyta</taxon>
        <taxon>Magnoliopsida</taxon>
        <taxon>Liliopsida</taxon>
        <taxon>Asparagales</taxon>
        <taxon>Orchidaceae</taxon>
        <taxon>Epidendroideae</taxon>
        <taxon>Malaxideae</taxon>
        <taxon>Dendrobiinae</taxon>
        <taxon>Dendrobium</taxon>
    </lineage>
</organism>
<dbReference type="InterPro" id="IPR050231">
    <property type="entry name" value="Iron_ascorbate_oxido_reductase"/>
</dbReference>
<feature type="domain" description="Fe2OG dioxygenase" evidence="6">
    <location>
        <begin position="161"/>
        <end position="264"/>
    </location>
</feature>
<name>A0A8T3AC74_DENNO</name>
<keyword evidence="4 5" id="KW-0408">Iron</keyword>
<dbReference type="PANTHER" id="PTHR47990">
    <property type="entry name" value="2-OXOGLUTARATE (2OG) AND FE(II)-DEPENDENT OXYGENASE SUPERFAMILY PROTEIN-RELATED"/>
    <property type="match status" value="1"/>
</dbReference>
<evidence type="ECO:0000256" key="4">
    <source>
        <dbReference type="ARBA" id="ARBA00023004"/>
    </source>
</evidence>
<evidence type="ECO:0000256" key="3">
    <source>
        <dbReference type="ARBA" id="ARBA00023002"/>
    </source>
</evidence>
<evidence type="ECO:0000259" key="6">
    <source>
        <dbReference type="PROSITE" id="PS51471"/>
    </source>
</evidence>